<dbReference type="GO" id="GO:0050830">
    <property type="term" value="P:defense response to Gram-positive bacterium"/>
    <property type="evidence" value="ECO:0007669"/>
    <property type="project" value="TreeGrafter"/>
</dbReference>
<reference evidence="7" key="1">
    <citation type="submission" date="2025-08" db="UniProtKB">
        <authorList>
            <consortium name="Ensembl"/>
        </authorList>
    </citation>
    <scope>IDENTIFICATION</scope>
</reference>
<evidence type="ECO:0000313" key="8">
    <source>
        <dbReference type="Proteomes" id="UP000694393"/>
    </source>
</evidence>
<evidence type="ECO:0000256" key="2">
    <source>
        <dbReference type="ARBA" id="ARBA00022722"/>
    </source>
</evidence>
<dbReference type="Ensembl" id="ENSPCET00000012711.1">
    <property type="protein sequence ID" value="ENSPCEP00000012279.1"/>
    <property type="gene ID" value="ENSPCEG00000009782.1"/>
</dbReference>
<name>A0A8C8RXH5_9SAUR</name>
<organism evidence="7 8">
    <name type="scientific">Pelusios castaneus</name>
    <name type="common">West African mud turtle</name>
    <dbReference type="NCBI Taxonomy" id="367368"/>
    <lineage>
        <taxon>Eukaryota</taxon>
        <taxon>Metazoa</taxon>
        <taxon>Chordata</taxon>
        <taxon>Craniata</taxon>
        <taxon>Vertebrata</taxon>
        <taxon>Euteleostomi</taxon>
        <taxon>Archelosauria</taxon>
        <taxon>Testudinata</taxon>
        <taxon>Testudines</taxon>
        <taxon>Pleurodira</taxon>
        <taxon>Pelomedusidae</taxon>
        <taxon>Pelusios</taxon>
    </lineage>
</organism>
<dbReference type="SUPFAM" id="SSF54076">
    <property type="entry name" value="RNase A-like"/>
    <property type="match status" value="2"/>
</dbReference>
<protein>
    <recommendedName>
        <fullName evidence="6">Ribonuclease A-domain domain-containing protein</fullName>
    </recommendedName>
</protein>
<feature type="chain" id="PRO_5034901815" description="Ribonuclease A-domain domain-containing protein" evidence="5">
    <location>
        <begin position="22"/>
        <end position="301"/>
    </location>
</feature>
<feature type="domain" description="Ribonuclease A-domain" evidence="6">
    <location>
        <begin position="23"/>
        <end position="141"/>
    </location>
</feature>
<proteinExistence type="inferred from homology"/>
<accession>A0A8C8RXH5</accession>
<feature type="domain" description="Ribonuclease A-domain" evidence="6">
    <location>
        <begin position="181"/>
        <end position="301"/>
    </location>
</feature>
<comment type="similarity">
    <text evidence="1 5">Belongs to the pancreatic ribonuclease family.</text>
</comment>
<dbReference type="InterPro" id="IPR001427">
    <property type="entry name" value="RNaseA"/>
</dbReference>
<dbReference type="AlphaFoldDB" id="A0A8C8RXH5"/>
<dbReference type="InterPro" id="IPR023411">
    <property type="entry name" value="RNaseA_AS"/>
</dbReference>
<feature type="signal peptide" evidence="5">
    <location>
        <begin position="1"/>
        <end position="21"/>
    </location>
</feature>
<keyword evidence="4 5" id="KW-0378">Hydrolase</keyword>
<evidence type="ECO:0000256" key="1">
    <source>
        <dbReference type="ARBA" id="ARBA00005600"/>
    </source>
</evidence>
<keyword evidence="8" id="KW-1185">Reference proteome</keyword>
<keyword evidence="3 5" id="KW-0255">Endonuclease</keyword>
<dbReference type="PANTHER" id="PTHR11437:SF65">
    <property type="entry name" value="ANGIOGENIN-2"/>
    <property type="match status" value="1"/>
</dbReference>
<keyword evidence="2 5" id="KW-0540">Nuclease</keyword>
<dbReference type="GO" id="GO:0016787">
    <property type="term" value="F:hydrolase activity"/>
    <property type="evidence" value="ECO:0007669"/>
    <property type="project" value="UniProtKB-KW"/>
</dbReference>
<sequence>MMVSPAFLLLLFLCLAHPATAQQETPFQKFQRQHVDTELTWEPDPTRYCNQMMFRRKMTVPNCKELNSFIHGQLAEIVAVCGAGGTKRHDNFYYSNATFNVTDCNLKSSIRPPCNYSGEMNGKRICVACTSGNPVHYARTSVCSKGEVDPAGGTAMAPRGPCPLLFLTLVLLATCLALAQGESHYEKFLRQHVDSSDPSPTDPRRFCNLLMRRREMATSSSCKHLNTFIHSSAEQIGSICDDGGEPAGGDLRLSEDSFPLTVCKLQGGADPPDCDYSGSNSNQRIIIACVDGKPVHFETQV</sequence>
<dbReference type="InterPro" id="IPR023412">
    <property type="entry name" value="RNaseA_domain"/>
</dbReference>
<dbReference type="GO" id="GO:0004519">
    <property type="term" value="F:endonuclease activity"/>
    <property type="evidence" value="ECO:0007669"/>
    <property type="project" value="UniProtKB-KW"/>
</dbReference>
<evidence type="ECO:0000313" key="7">
    <source>
        <dbReference type="Ensembl" id="ENSPCEP00000012279.1"/>
    </source>
</evidence>
<dbReference type="PANTHER" id="PTHR11437">
    <property type="entry name" value="RIBONUCLEASE"/>
    <property type="match status" value="1"/>
</dbReference>
<evidence type="ECO:0000256" key="4">
    <source>
        <dbReference type="ARBA" id="ARBA00022801"/>
    </source>
</evidence>
<dbReference type="Pfam" id="PF00074">
    <property type="entry name" value="RnaseA"/>
    <property type="match status" value="2"/>
</dbReference>
<dbReference type="PRINTS" id="PR00794">
    <property type="entry name" value="RIBONUCLEASE"/>
</dbReference>
<dbReference type="Gene3D" id="3.10.130.10">
    <property type="entry name" value="Ribonuclease A-like domain"/>
    <property type="match status" value="2"/>
</dbReference>
<evidence type="ECO:0000256" key="3">
    <source>
        <dbReference type="ARBA" id="ARBA00022759"/>
    </source>
</evidence>
<dbReference type="PROSITE" id="PS00127">
    <property type="entry name" value="RNASE_PANCREATIC"/>
    <property type="match status" value="1"/>
</dbReference>
<reference evidence="7" key="2">
    <citation type="submission" date="2025-09" db="UniProtKB">
        <authorList>
            <consortium name="Ensembl"/>
        </authorList>
    </citation>
    <scope>IDENTIFICATION</scope>
</reference>
<dbReference type="Proteomes" id="UP000694393">
    <property type="component" value="Unplaced"/>
</dbReference>
<dbReference type="CDD" id="cd06265">
    <property type="entry name" value="RNase_A_canonical"/>
    <property type="match status" value="2"/>
</dbReference>
<evidence type="ECO:0000256" key="5">
    <source>
        <dbReference type="RuleBase" id="RU000651"/>
    </source>
</evidence>
<evidence type="ECO:0000259" key="6">
    <source>
        <dbReference type="SMART" id="SM00092"/>
    </source>
</evidence>
<dbReference type="GO" id="GO:0003676">
    <property type="term" value="F:nucleic acid binding"/>
    <property type="evidence" value="ECO:0007669"/>
    <property type="project" value="InterPro"/>
</dbReference>
<dbReference type="InterPro" id="IPR036816">
    <property type="entry name" value="RNaseA-like_dom_sf"/>
</dbReference>
<keyword evidence="5" id="KW-0732">Signal</keyword>
<dbReference type="GO" id="GO:0004540">
    <property type="term" value="F:RNA nuclease activity"/>
    <property type="evidence" value="ECO:0007669"/>
    <property type="project" value="TreeGrafter"/>
</dbReference>
<dbReference type="SMART" id="SM00092">
    <property type="entry name" value="RNAse_Pc"/>
    <property type="match status" value="2"/>
</dbReference>